<sequence length="184" mass="20553">MAKKWSERSKGYKTFAISAWIVTLIFVISVFSATSEDNAAKEQLDKDAVAAGFASHDEKVAAEKAGFKDKTSYAKYLADIEAKKAEELAAQERVRQEAEKASEAENSAAIAQPQAEKRVGRDPGTGQTMDYWRNACAQFQTYRQECAVADNQGSCLESKLGQLPAFHLHWCQEGNWNNPERYIY</sequence>
<name>A0A918R9G7_9SPHN</name>
<dbReference type="Proteomes" id="UP000634139">
    <property type="component" value="Unassembled WGS sequence"/>
</dbReference>
<dbReference type="RefSeq" id="WP_189539048.1">
    <property type="nucleotide sequence ID" value="NZ_BMZD01000002.1"/>
</dbReference>
<feature type="compositionally biased region" description="Basic and acidic residues" evidence="1">
    <location>
        <begin position="94"/>
        <end position="103"/>
    </location>
</feature>
<evidence type="ECO:0000313" key="3">
    <source>
        <dbReference type="EMBL" id="GGZ90591.1"/>
    </source>
</evidence>
<gene>
    <name evidence="3" type="ORF">GCM10011617_06940</name>
</gene>
<reference evidence="3" key="2">
    <citation type="submission" date="2020-09" db="EMBL/GenBank/DDBJ databases">
        <authorList>
            <person name="Sun Q."/>
            <person name="Kim S."/>
        </authorList>
    </citation>
    <scope>NUCLEOTIDE SEQUENCE</scope>
    <source>
        <strain evidence="3">KCTC 32422</strain>
    </source>
</reference>
<protein>
    <submittedName>
        <fullName evidence="3">Uncharacterized protein</fullName>
    </submittedName>
</protein>
<keyword evidence="2" id="KW-1133">Transmembrane helix</keyword>
<feature type="region of interest" description="Disordered" evidence="1">
    <location>
        <begin position="94"/>
        <end position="126"/>
    </location>
</feature>
<evidence type="ECO:0000313" key="4">
    <source>
        <dbReference type="Proteomes" id="UP000634139"/>
    </source>
</evidence>
<evidence type="ECO:0000256" key="2">
    <source>
        <dbReference type="SAM" id="Phobius"/>
    </source>
</evidence>
<keyword evidence="2" id="KW-0472">Membrane</keyword>
<comment type="caution">
    <text evidence="3">The sequence shown here is derived from an EMBL/GenBank/DDBJ whole genome shotgun (WGS) entry which is preliminary data.</text>
</comment>
<accession>A0A918R9G7</accession>
<evidence type="ECO:0000256" key="1">
    <source>
        <dbReference type="SAM" id="MobiDB-lite"/>
    </source>
</evidence>
<organism evidence="3 4">
    <name type="scientific">Novosphingobium arvoryzae</name>
    <dbReference type="NCBI Taxonomy" id="1256514"/>
    <lineage>
        <taxon>Bacteria</taxon>
        <taxon>Pseudomonadati</taxon>
        <taxon>Pseudomonadota</taxon>
        <taxon>Alphaproteobacteria</taxon>
        <taxon>Sphingomonadales</taxon>
        <taxon>Sphingomonadaceae</taxon>
        <taxon>Novosphingobium</taxon>
    </lineage>
</organism>
<proteinExistence type="predicted"/>
<dbReference type="EMBL" id="BMZD01000002">
    <property type="protein sequence ID" value="GGZ90591.1"/>
    <property type="molecule type" value="Genomic_DNA"/>
</dbReference>
<keyword evidence="4" id="KW-1185">Reference proteome</keyword>
<reference evidence="3" key="1">
    <citation type="journal article" date="2014" name="Int. J. Syst. Evol. Microbiol.">
        <title>Complete genome sequence of Corynebacterium casei LMG S-19264T (=DSM 44701T), isolated from a smear-ripened cheese.</title>
        <authorList>
            <consortium name="US DOE Joint Genome Institute (JGI-PGF)"/>
            <person name="Walter F."/>
            <person name="Albersmeier A."/>
            <person name="Kalinowski J."/>
            <person name="Ruckert C."/>
        </authorList>
    </citation>
    <scope>NUCLEOTIDE SEQUENCE</scope>
    <source>
        <strain evidence="3">KCTC 32422</strain>
    </source>
</reference>
<feature type="transmembrane region" description="Helical" evidence="2">
    <location>
        <begin position="12"/>
        <end position="33"/>
    </location>
</feature>
<keyword evidence="2" id="KW-0812">Transmembrane</keyword>
<dbReference type="AlphaFoldDB" id="A0A918R9G7"/>